<dbReference type="Proteomes" id="UP000887540">
    <property type="component" value="Unplaced"/>
</dbReference>
<protein>
    <submittedName>
        <fullName evidence="2">Glycoside hydrolase</fullName>
    </submittedName>
</protein>
<name>A0A914DZA2_9BILA</name>
<dbReference type="WBParaSite" id="ACRNAN_scaffold4610.g16416.t1">
    <property type="protein sequence ID" value="ACRNAN_scaffold4610.g16416.t1"/>
    <property type="gene ID" value="ACRNAN_scaffold4610.g16416"/>
</dbReference>
<sequence>MKEQTKIKTVRIEIEPDIDINLAKTWITEAKNNGYNVIATYHKHTVLGTNDVNELTNASYWWMQNYFALGGDFTINLMNEWGNHNISANDYAKAYNLAIRMVYPGRLIIDIPGWGQETGTAADAVKGTFGTKINDTNIVMSTHIYPPACSQGCSRRLSTADLDELASAGLPCIVGEFGETGDQTRANVTEIVGYAKSKGWTTLAWTWNGDGRMMNMVDPAWIQNASATDFTLSSYFNIVYPLL</sequence>
<proteinExistence type="predicted"/>
<evidence type="ECO:0000313" key="2">
    <source>
        <dbReference type="WBParaSite" id="ACRNAN_scaffold4610.g16416.t1"/>
    </source>
</evidence>
<organism evidence="1 2">
    <name type="scientific">Acrobeloides nanus</name>
    <dbReference type="NCBI Taxonomy" id="290746"/>
    <lineage>
        <taxon>Eukaryota</taxon>
        <taxon>Metazoa</taxon>
        <taxon>Ecdysozoa</taxon>
        <taxon>Nematoda</taxon>
        <taxon>Chromadorea</taxon>
        <taxon>Rhabditida</taxon>
        <taxon>Tylenchina</taxon>
        <taxon>Cephalobomorpha</taxon>
        <taxon>Cephaloboidea</taxon>
        <taxon>Cephalobidae</taxon>
        <taxon>Acrobeloides</taxon>
    </lineage>
</organism>
<reference evidence="2" key="1">
    <citation type="submission" date="2022-11" db="UniProtKB">
        <authorList>
            <consortium name="WormBaseParasite"/>
        </authorList>
    </citation>
    <scope>IDENTIFICATION</scope>
</reference>
<dbReference type="InterPro" id="IPR017853">
    <property type="entry name" value="GH"/>
</dbReference>
<evidence type="ECO:0000313" key="1">
    <source>
        <dbReference type="Proteomes" id="UP000887540"/>
    </source>
</evidence>
<dbReference type="Gene3D" id="3.20.20.80">
    <property type="entry name" value="Glycosidases"/>
    <property type="match status" value="1"/>
</dbReference>
<dbReference type="AlphaFoldDB" id="A0A914DZA2"/>
<dbReference type="SUPFAM" id="SSF51445">
    <property type="entry name" value="(Trans)glycosidases"/>
    <property type="match status" value="1"/>
</dbReference>
<keyword evidence="1" id="KW-1185">Reference proteome</keyword>
<accession>A0A914DZA2</accession>